<evidence type="ECO:0000256" key="2">
    <source>
        <dbReference type="ARBA" id="ARBA00008163"/>
    </source>
</evidence>
<dbReference type="PANTHER" id="PTHR35093">
    <property type="entry name" value="OUTER MEMBRANE PROTEIN NMB0088-RELATED"/>
    <property type="match status" value="1"/>
</dbReference>
<name>A0A376GHE8_9FLAO</name>
<dbReference type="GO" id="GO:0015483">
    <property type="term" value="F:long-chain fatty acid transporting porin activity"/>
    <property type="evidence" value="ECO:0007669"/>
    <property type="project" value="TreeGrafter"/>
</dbReference>
<evidence type="ECO:0000256" key="3">
    <source>
        <dbReference type="ARBA" id="ARBA00022452"/>
    </source>
</evidence>
<evidence type="ECO:0000256" key="8">
    <source>
        <dbReference type="SAM" id="SignalP"/>
    </source>
</evidence>
<keyword evidence="7" id="KW-0998">Cell outer membrane</keyword>
<keyword evidence="5 8" id="KW-0732">Signal</keyword>
<dbReference type="InterPro" id="IPR005017">
    <property type="entry name" value="OMPP1/FadL/TodX"/>
</dbReference>
<keyword evidence="3" id="KW-1134">Transmembrane beta strand</keyword>
<evidence type="ECO:0000256" key="7">
    <source>
        <dbReference type="ARBA" id="ARBA00023237"/>
    </source>
</evidence>
<dbReference type="RefSeq" id="WP_147280025.1">
    <property type="nucleotide sequence ID" value="NZ_UFXS01000001.1"/>
</dbReference>
<comment type="similarity">
    <text evidence="2">Belongs to the OmpP1/FadL family.</text>
</comment>
<organism evidence="9 10">
    <name type="scientific">Empedobacter falsenii</name>
    <dbReference type="NCBI Taxonomy" id="343874"/>
    <lineage>
        <taxon>Bacteria</taxon>
        <taxon>Pseudomonadati</taxon>
        <taxon>Bacteroidota</taxon>
        <taxon>Flavobacteriia</taxon>
        <taxon>Flavobacteriales</taxon>
        <taxon>Weeksellaceae</taxon>
        <taxon>Empedobacter</taxon>
    </lineage>
</organism>
<keyword evidence="4" id="KW-0812">Transmembrane</keyword>
<evidence type="ECO:0000256" key="4">
    <source>
        <dbReference type="ARBA" id="ARBA00022692"/>
    </source>
</evidence>
<evidence type="ECO:0000256" key="5">
    <source>
        <dbReference type="ARBA" id="ARBA00022729"/>
    </source>
</evidence>
<accession>A0A376GHE8</accession>
<evidence type="ECO:0000256" key="6">
    <source>
        <dbReference type="ARBA" id="ARBA00023136"/>
    </source>
</evidence>
<dbReference type="GO" id="GO:0009279">
    <property type="term" value="C:cell outer membrane"/>
    <property type="evidence" value="ECO:0007669"/>
    <property type="project" value="UniProtKB-SubCell"/>
</dbReference>
<dbReference type="AlphaFoldDB" id="A0A376GHE8"/>
<evidence type="ECO:0000256" key="1">
    <source>
        <dbReference type="ARBA" id="ARBA00004571"/>
    </source>
</evidence>
<evidence type="ECO:0000313" key="10">
    <source>
        <dbReference type="Proteomes" id="UP000254737"/>
    </source>
</evidence>
<reference evidence="9 10" key="1">
    <citation type="submission" date="2018-06" db="EMBL/GenBank/DDBJ databases">
        <authorList>
            <consortium name="Pathogen Informatics"/>
            <person name="Doyle S."/>
        </authorList>
    </citation>
    <scope>NUCLEOTIDE SEQUENCE [LARGE SCALE GENOMIC DNA]</scope>
    <source>
        <strain evidence="9 10">NCTC13456</strain>
    </source>
</reference>
<keyword evidence="6" id="KW-0472">Membrane</keyword>
<dbReference type="STRING" id="343874.GCA_000805695_03080"/>
<proteinExistence type="inferred from homology"/>
<evidence type="ECO:0000313" key="9">
    <source>
        <dbReference type="EMBL" id="STD59681.1"/>
    </source>
</evidence>
<comment type="subcellular location">
    <subcellularLocation>
        <location evidence="1">Cell outer membrane</location>
        <topology evidence="1">Multi-pass membrane protein</topology>
    </subcellularLocation>
</comment>
<dbReference type="Gene3D" id="2.40.160.60">
    <property type="entry name" value="Outer membrane protein transport protein (OMPP1/FadL/TodX)"/>
    <property type="match status" value="1"/>
</dbReference>
<dbReference type="SUPFAM" id="SSF56935">
    <property type="entry name" value="Porins"/>
    <property type="match status" value="1"/>
</dbReference>
<feature type="chain" id="PRO_5016870047" evidence="8">
    <location>
        <begin position="19"/>
        <end position="464"/>
    </location>
</feature>
<dbReference type="Proteomes" id="UP000254737">
    <property type="component" value="Unassembled WGS sequence"/>
</dbReference>
<dbReference type="PANTHER" id="PTHR35093:SF8">
    <property type="entry name" value="OUTER MEMBRANE PROTEIN NMB0088-RELATED"/>
    <property type="match status" value="1"/>
</dbReference>
<protein>
    <submittedName>
        <fullName evidence="9">Outer membrane protein transport protein (OMPP1/FadL/TodX)</fullName>
    </submittedName>
</protein>
<feature type="signal peptide" evidence="8">
    <location>
        <begin position="1"/>
        <end position="18"/>
    </location>
</feature>
<sequence length="464" mass="51474">MKKILLSLCTLVGTLAFAQQNKGYETQYSTNAINLYSQDINSGNAKYIGVGGAVGALGSDITSVEQNPAGLGVAINSDVQVTAGVSTFSNKTNFGTNIKESESNFDFQQFGGTFVFANEASKWNRFTVGVAYLNQRLDNYSSIGTNEGIKFSEPNGTFNGYIKDIDGYKSKFSVNLGTSYDDKVYLGFGLNFHETNYSGYEQYAERDDDNGKTYVYNADGAPYSEIGQGFSFSLGAIYKVNHNVRLGAAYHSPVWYNVSEDYYAANFINNGTAVDSYYMYSSDYDMTRGGRLVGSLGFVVGKNLSLGADYTYHMNNDTKLKPSQYFNSSNNFINDFVKNSSEVRVGAEYRVDRFKVRAGYNYITSPYKDFTMDIANENNVVTNAAVLSKAFQGDINRASFGLGYDFGGFYIDAAYQYQTQKYQQLIGGTDYINTNNEFVSLPNTYAPKVKLNNNLFLLTLGWQF</sequence>
<dbReference type="EMBL" id="UFXS01000001">
    <property type="protein sequence ID" value="STD59681.1"/>
    <property type="molecule type" value="Genomic_DNA"/>
</dbReference>
<gene>
    <name evidence="9" type="ORF">NCTC13456_03348</name>
</gene>